<dbReference type="EMBL" id="SOBG01000001">
    <property type="protein sequence ID" value="TDT72225.1"/>
    <property type="molecule type" value="Genomic_DNA"/>
</dbReference>
<dbReference type="InterPro" id="IPR045865">
    <property type="entry name" value="ACT-like_dom_sf"/>
</dbReference>
<proteinExistence type="predicted"/>
<accession>A0AA46E041</accession>
<reference evidence="2 3" key="1">
    <citation type="submission" date="2019-03" db="EMBL/GenBank/DDBJ databases">
        <title>Genomic Encyclopedia of Type Strains, Phase IV (KMG-IV): sequencing the most valuable type-strain genomes for metagenomic binning, comparative biology and taxonomic classification.</title>
        <authorList>
            <person name="Goeker M."/>
        </authorList>
    </citation>
    <scope>NUCLEOTIDE SEQUENCE [LARGE SCALE GENOMIC DNA]</scope>
    <source>
        <strain evidence="2 3">DSM 100055</strain>
    </source>
</reference>
<name>A0AA46E041_9FUSO</name>
<dbReference type="Proteomes" id="UP000294678">
    <property type="component" value="Unassembled WGS sequence"/>
</dbReference>
<sequence>MEKRFLVVDKSILDEKIKKVSAVKEFLLKENNIEKALEEIKLSKEEYEKIADKVFLFNKKISNNIIELLFILNHKAGILSKVLTEIANINGNILTILQEPPKNNRANVKIKIDISNSRIELKDILSHFKNIESVESVELESVE</sequence>
<comment type="caution">
    <text evidence="2">The sequence shown here is derived from an EMBL/GenBank/DDBJ whole genome shotgun (WGS) entry which is preliminary data.</text>
</comment>
<dbReference type="AlphaFoldDB" id="A0AA46E041"/>
<feature type="domain" description="ACT" evidence="1">
    <location>
        <begin position="67"/>
        <end position="142"/>
    </location>
</feature>
<dbReference type="SUPFAM" id="SSF55021">
    <property type="entry name" value="ACT-like"/>
    <property type="match status" value="1"/>
</dbReference>
<evidence type="ECO:0000313" key="2">
    <source>
        <dbReference type="EMBL" id="TDT72225.1"/>
    </source>
</evidence>
<evidence type="ECO:0000313" key="3">
    <source>
        <dbReference type="Proteomes" id="UP000294678"/>
    </source>
</evidence>
<evidence type="ECO:0000259" key="1">
    <source>
        <dbReference type="PROSITE" id="PS51671"/>
    </source>
</evidence>
<dbReference type="Gene3D" id="3.30.70.260">
    <property type="match status" value="1"/>
</dbReference>
<dbReference type="RefSeq" id="WP_134111757.1">
    <property type="nucleotide sequence ID" value="NZ_SOBG01000001.1"/>
</dbReference>
<dbReference type="PROSITE" id="PS51671">
    <property type="entry name" value="ACT"/>
    <property type="match status" value="1"/>
</dbReference>
<gene>
    <name evidence="2" type="ORF">EV215_0012</name>
</gene>
<dbReference type="InterPro" id="IPR002912">
    <property type="entry name" value="ACT_dom"/>
</dbReference>
<protein>
    <submittedName>
        <fullName evidence="2">Chorismate mutase</fullName>
    </submittedName>
</protein>
<organism evidence="2 3">
    <name type="scientific">Hypnocyclicus thermotrophus</name>
    <dbReference type="NCBI Taxonomy" id="1627895"/>
    <lineage>
        <taxon>Bacteria</taxon>
        <taxon>Fusobacteriati</taxon>
        <taxon>Fusobacteriota</taxon>
        <taxon>Fusobacteriia</taxon>
        <taxon>Fusobacteriales</taxon>
        <taxon>Fusobacteriaceae</taxon>
        <taxon>Hypnocyclicus</taxon>
    </lineage>
</organism>
<keyword evidence="3" id="KW-1185">Reference proteome</keyword>